<sequence>MSDADSTAPSAGPGPAAAGSAGPTSPVRIDAWLWSVRMFKTRSAATDACRAGKIKIEGEPVKPATKVGPGVRVHISRPGYVVILEVIHTHSKRVGAPVAQKAYRDHSPEQIKPRDVGLPRRERGTGRPTKRERRQLELLRGYTKDH</sequence>
<evidence type="ECO:0000256" key="2">
    <source>
        <dbReference type="ARBA" id="ARBA00022884"/>
    </source>
</evidence>
<evidence type="ECO:0000256" key="5">
    <source>
        <dbReference type="SAM" id="MobiDB-lite"/>
    </source>
</evidence>
<comment type="caution">
    <text evidence="7">The sequence shown here is derived from an EMBL/GenBank/DDBJ whole genome shotgun (WGS) entry which is preliminary data.</text>
</comment>
<dbReference type="SMART" id="SM00363">
    <property type="entry name" value="S4"/>
    <property type="match status" value="1"/>
</dbReference>
<dbReference type="Proteomes" id="UP001260872">
    <property type="component" value="Unassembled WGS sequence"/>
</dbReference>
<dbReference type="RefSeq" id="WP_310538340.1">
    <property type="nucleotide sequence ID" value="NZ_BAAAOC010000071.1"/>
</dbReference>
<dbReference type="Pfam" id="PF01479">
    <property type="entry name" value="S4"/>
    <property type="match status" value="1"/>
</dbReference>
<feature type="compositionally biased region" description="Basic and acidic residues" evidence="5">
    <location>
        <begin position="102"/>
        <end position="125"/>
    </location>
</feature>
<comment type="similarity">
    <text evidence="1">Belongs to the HSP15 family.</text>
</comment>
<gene>
    <name evidence="7" type="ORF">RH857_12660</name>
</gene>
<feature type="compositionally biased region" description="Basic and acidic residues" evidence="5">
    <location>
        <begin position="134"/>
        <end position="146"/>
    </location>
</feature>
<evidence type="ECO:0000256" key="1">
    <source>
        <dbReference type="ARBA" id="ARBA00008396"/>
    </source>
</evidence>
<dbReference type="CDD" id="cd00165">
    <property type="entry name" value="S4"/>
    <property type="match status" value="1"/>
</dbReference>
<feature type="region of interest" description="Disordered" evidence="5">
    <location>
        <begin position="99"/>
        <end position="146"/>
    </location>
</feature>
<evidence type="ECO:0000256" key="3">
    <source>
        <dbReference type="ARBA" id="ARBA00023125"/>
    </source>
</evidence>
<dbReference type="PIRSF" id="PIRSF016821">
    <property type="entry name" value="HSP15"/>
    <property type="match status" value="1"/>
</dbReference>
<feature type="domain" description="RNA-binding S4" evidence="6">
    <location>
        <begin position="27"/>
        <end position="87"/>
    </location>
</feature>
<keyword evidence="8" id="KW-1185">Reference proteome</keyword>
<dbReference type="PROSITE" id="PS50889">
    <property type="entry name" value="S4"/>
    <property type="match status" value="1"/>
</dbReference>
<dbReference type="InterPro" id="IPR025708">
    <property type="entry name" value="HSP15"/>
</dbReference>
<reference evidence="8" key="1">
    <citation type="submission" date="2023-07" db="EMBL/GenBank/DDBJ databases">
        <title>Description of three actinobacteria isolated from air of manufacturing shop in a pharmaceutical factory.</title>
        <authorList>
            <person name="Zhang D.-F."/>
        </authorList>
    </citation>
    <scope>NUCLEOTIDE SEQUENCE [LARGE SCALE GENOMIC DNA]</scope>
    <source>
        <strain evidence="8">CCTCC AB 207010</strain>
    </source>
</reference>
<dbReference type="SUPFAM" id="SSF55174">
    <property type="entry name" value="Alpha-L RNA-binding motif"/>
    <property type="match status" value="1"/>
</dbReference>
<organism evidence="7 8">
    <name type="scientific">Nesterenkonia flava</name>
    <dbReference type="NCBI Taxonomy" id="469799"/>
    <lineage>
        <taxon>Bacteria</taxon>
        <taxon>Bacillati</taxon>
        <taxon>Actinomycetota</taxon>
        <taxon>Actinomycetes</taxon>
        <taxon>Micrococcales</taxon>
        <taxon>Micrococcaceae</taxon>
        <taxon>Nesterenkonia</taxon>
    </lineage>
</organism>
<dbReference type="InterPro" id="IPR002942">
    <property type="entry name" value="S4_RNA-bd"/>
</dbReference>
<keyword evidence="3" id="KW-0238">DNA-binding</keyword>
<evidence type="ECO:0000313" key="8">
    <source>
        <dbReference type="Proteomes" id="UP001260872"/>
    </source>
</evidence>
<name>A0ABU1FXI9_9MICC</name>
<feature type="region of interest" description="Disordered" evidence="5">
    <location>
        <begin position="1"/>
        <end position="23"/>
    </location>
</feature>
<evidence type="ECO:0000256" key="4">
    <source>
        <dbReference type="PROSITE-ProRule" id="PRU00182"/>
    </source>
</evidence>
<dbReference type="Gene3D" id="3.10.290.10">
    <property type="entry name" value="RNA-binding S4 domain"/>
    <property type="match status" value="1"/>
</dbReference>
<proteinExistence type="inferred from homology"/>
<accession>A0ABU1FXI9</accession>
<dbReference type="InterPro" id="IPR036986">
    <property type="entry name" value="S4_RNA-bd_sf"/>
</dbReference>
<dbReference type="EMBL" id="JAVKGT010000045">
    <property type="protein sequence ID" value="MDR5712972.1"/>
    <property type="molecule type" value="Genomic_DNA"/>
</dbReference>
<protein>
    <submittedName>
        <fullName evidence="7">RNA-binding S4 domain-containing protein</fullName>
    </submittedName>
</protein>
<keyword evidence="2 4" id="KW-0694">RNA-binding</keyword>
<evidence type="ECO:0000259" key="6">
    <source>
        <dbReference type="SMART" id="SM00363"/>
    </source>
</evidence>
<evidence type="ECO:0000313" key="7">
    <source>
        <dbReference type="EMBL" id="MDR5712972.1"/>
    </source>
</evidence>